<protein>
    <recommendedName>
        <fullName evidence="6">Yop protein translocation protein D periplasmic domain-containing protein</fullName>
    </recommendedName>
</protein>
<sequence>MNDTPFRLTVLSGPNAGASVPLKAGRTVIGGAAADAIVLDGALPAHLGLTLQGERIRLVAGGPGVAIGDGDGPDAAERLAEGKARILPLPVMVRLNEDTLLNVARRVPVTGRAVPAAMAALASIVALAGGLLVGLQMPDSVRAASGMTAQASPAPAPAPIAPPLAATVAPRAPSAPLRAMSPQMGPCDDACRSEAQARLRARLDEAGMKDLALDVQGGVLRVRGALPPDGQARWADLRRDFEMTYGGSLPLLVAIGPEAGGPQLAVSSIWLGARPEIRTRNGEVLRVGDATADGWTVSGIDRGAVTLSRNDSEVVVRW</sequence>
<dbReference type="AlphaFoldDB" id="A0A1W6D036"/>
<evidence type="ECO:0008006" key="6">
    <source>
        <dbReference type="Google" id="ProtNLM"/>
    </source>
</evidence>
<dbReference type="RefSeq" id="WP_085378515.1">
    <property type="nucleotide sequence ID" value="NZ_CP020612.1"/>
</dbReference>
<proteinExistence type="predicted"/>
<evidence type="ECO:0000259" key="2">
    <source>
        <dbReference type="Pfam" id="PF21934"/>
    </source>
</evidence>
<dbReference type="InterPro" id="IPR057770">
    <property type="entry name" value="YscD/Y4YQ_C"/>
</dbReference>
<keyword evidence="1" id="KW-0472">Membrane</keyword>
<keyword evidence="5" id="KW-1185">Reference proteome</keyword>
<dbReference type="STRING" id="1945662.B0A89_13235"/>
<organism evidence="4 5">
    <name type="scientific">Paracoccus contaminans</name>
    <dbReference type="NCBI Taxonomy" id="1945662"/>
    <lineage>
        <taxon>Bacteria</taxon>
        <taxon>Pseudomonadati</taxon>
        <taxon>Pseudomonadota</taxon>
        <taxon>Alphaproteobacteria</taxon>
        <taxon>Rhodobacterales</taxon>
        <taxon>Paracoccaceae</taxon>
        <taxon>Paracoccus</taxon>
    </lineage>
</organism>
<dbReference type="EMBL" id="CP020612">
    <property type="protein sequence ID" value="ARJ70458.1"/>
    <property type="molecule type" value="Genomic_DNA"/>
</dbReference>
<dbReference type="Pfam" id="PF23893">
    <property type="entry name" value="Y4YQ_C"/>
    <property type="match status" value="1"/>
</dbReference>
<dbReference type="Pfam" id="PF21934">
    <property type="entry name" value="Yop-YscD_ppl_3rd"/>
    <property type="match status" value="1"/>
</dbReference>
<keyword evidence="1" id="KW-1133">Transmembrane helix</keyword>
<feature type="domain" description="YscD-like Bon-like" evidence="2">
    <location>
        <begin position="194"/>
        <end position="252"/>
    </location>
</feature>
<evidence type="ECO:0000313" key="5">
    <source>
        <dbReference type="Proteomes" id="UP000193017"/>
    </source>
</evidence>
<feature type="domain" description="YscD/Y4YQ C-terminal" evidence="3">
    <location>
        <begin position="264"/>
        <end position="316"/>
    </location>
</feature>
<dbReference type="OrthoDB" id="7772665at2"/>
<feature type="transmembrane region" description="Helical" evidence="1">
    <location>
        <begin position="113"/>
        <end position="135"/>
    </location>
</feature>
<accession>A0A1W6D036</accession>
<name>A0A1W6D036_9RHOB</name>
<gene>
    <name evidence="4" type="ORF">B0A89_13235</name>
</gene>
<evidence type="ECO:0000256" key="1">
    <source>
        <dbReference type="SAM" id="Phobius"/>
    </source>
</evidence>
<dbReference type="Proteomes" id="UP000193017">
    <property type="component" value="Chromosome"/>
</dbReference>
<dbReference type="InterPro" id="IPR053946">
    <property type="entry name" value="YscD_ppl_3rd"/>
</dbReference>
<reference evidence="4 5" key="1">
    <citation type="submission" date="2017-03" db="EMBL/GenBank/DDBJ databases">
        <title>Genome sequence of Paracoccus contaminans isolated from a water microcosm.</title>
        <authorList>
            <person name="Aurass P."/>
            <person name="Karste S."/>
            <person name="Trost E."/>
            <person name="Glaeser S.P."/>
            <person name="Kaempfer P."/>
            <person name="Flieger A."/>
        </authorList>
    </citation>
    <scope>NUCLEOTIDE SEQUENCE [LARGE SCALE GENOMIC DNA]</scope>
    <source>
        <strain evidence="5">RKI 16-01929T\LMG 29738T\CCM 8701T\CIP 111112T</strain>
    </source>
</reference>
<evidence type="ECO:0000313" key="4">
    <source>
        <dbReference type="EMBL" id="ARJ70458.1"/>
    </source>
</evidence>
<evidence type="ECO:0000259" key="3">
    <source>
        <dbReference type="Pfam" id="PF23893"/>
    </source>
</evidence>
<dbReference type="KEGG" id="pcon:B0A89_13235"/>
<keyword evidence="1" id="KW-0812">Transmembrane</keyword>